<feature type="transmembrane region" description="Helical" evidence="1">
    <location>
        <begin position="17"/>
        <end position="39"/>
    </location>
</feature>
<comment type="caution">
    <text evidence="2">The sequence shown here is derived from an EMBL/GenBank/DDBJ whole genome shotgun (WGS) entry which is preliminary data.</text>
</comment>
<feature type="transmembrane region" description="Helical" evidence="1">
    <location>
        <begin position="108"/>
        <end position="124"/>
    </location>
</feature>
<dbReference type="EMBL" id="DWWT01000002">
    <property type="protein sequence ID" value="HJC04611.1"/>
    <property type="molecule type" value="Genomic_DNA"/>
</dbReference>
<evidence type="ECO:0000313" key="3">
    <source>
        <dbReference type="Proteomes" id="UP000823910"/>
    </source>
</evidence>
<protein>
    <recommendedName>
        <fullName evidence="4">Acyltransferase 3 domain-containing protein</fullName>
    </recommendedName>
</protein>
<organism evidence="2 3">
    <name type="scientific">Candidatus Enterocloster excrementipullorum</name>
    <dbReference type="NCBI Taxonomy" id="2838559"/>
    <lineage>
        <taxon>Bacteria</taxon>
        <taxon>Bacillati</taxon>
        <taxon>Bacillota</taxon>
        <taxon>Clostridia</taxon>
        <taxon>Lachnospirales</taxon>
        <taxon>Lachnospiraceae</taxon>
        <taxon>Enterocloster</taxon>
    </lineage>
</organism>
<keyword evidence="1" id="KW-1133">Transmembrane helix</keyword>
<feature type="transmembrane region" description="Helical" evidence="1">
    <location>
        <begin position="77"/>
        <end position="96"/>
    </location>
</feature>
<dbReference type="AlphaFoldDB" id="A0A9D2SFI9"/>
<reference evidence="2" key="2">
    <citation type="submission" date="2021-04" db="EMBL/GenBank/DDBJ databases">
        <authorList>
            <person name="Gilroy R."/>
        </authorList>
    </citation>
    <scope>NUCLEOTIDE SEQUENCE</scope>
    <source>
        <strain evidence="2">CHK180-15479</strain>
    </source>
</reference>
<dbReference type="Proteomes" id="UP000823910">
    <property type="component" value="Unassembled WGS sequence"/>
</dbReference>
<evidence type="ECO:0000313" key="2">
    <source>
        <dbReference type="EMBL" id="HJC04611.1"/>
    </source>
</evidence>
<keyword evidence="1" id="KW-0472">Membrane</keyword>
<keyword evidence="1" id="KW-0812">Transmembrane</keyword>
<feature type="transmembrane region" description="Helical" evidence="1">
    <location>
        <begin position="144"/>
        <end position="164"/>
    </location>
</feature>
<reference evidence="2" key="1">
    <citation type="journal article" date="2021" name="PeerJ">
        <title>Extensive microbial diversity within the chicken gut microbiome revealed by metagenomics and culture.</title>
        <authorList>
            <person name="Gilroy R."/>
            <person name="Ravi A."/>
            <person name="Getino M."/>
            <person name="Pursley I."/>
            <person name="Horton D.L."/>
            <person name="Alikhan N.F."/>
            <person name="Baker D."/>
            <person name="Gharbi K."/>
            <person name="Hall N."/>
            <person name="Watson M."/>
            <person name="Adriaenssens E.M."/>
            <person name="Foster-Nyarko E."/>
            <person name="Jarju S."/>
            <person name="Secka A."/>
            <person name="Antonio M."/>
            <person name="Oren A."/>
            <person name="Chaudhuri R.R."/>
            <person name="La Ragione R."/>
            <person name="Hildebrand F."/>
            <person name="Pallen M.J."/>
        </authorList>
    </citation>
    <scope>NUCLEOTIDE SEQUENCE</scope>
    <source>
        <strain evidence="2">CHK180-15479</strain>
    </source>
</reference>
<sequence length="204" mass="23595">MSLHNLFIEPFITGHQFVYNLAAWFVPALFLVEVVNLFLRRLMGGMIKKEWFLTLLYLVIGISGILLAMSGKNTGPWLPLVRTMFFLPIYQFGVLYRAELERHDSWNGFLYFGLLFLIQMFLHLKGYRLVYEAVFCRDFTNPILPYVTAATGIAFWLRIARLISPAFEKNRAIRFFGSHTYTVMLHHLTALMAVKTGSAPQSFI</sequence>
<evidence type="ECO:0000256" key="1">
    <source>
        <dbReference type="SAM" id="Phobius"/>
    </source>
</evidence>
<evidence type="ECO:0008006" key="4">
    <source>
        <dbReference type="Google" id="ProtNLM"/>
    </source>
</evidence>
<accession>A0A9D2SFI9</accession>
<name>A0A9D2SFI9_9FIRM</name>
<feature type="transmembrane region" description="Helical" evidence="1">
    <location>
        <begin position="51"/>
        <end position="71"/>
    </location>
</feature>
<gene>
    <name evidence="2" type="ORF">H9704_00355</name>
</gene>
<proteinExistence type="predicted"/>